<accession>A0A314UHJ4</accession>
<dbReference type="Proteomes" id="UP000250321">
    <property type="component" value="Unassembled WGS sequence"/>
</dbReference>
<name>A0A314UHJ4_PRUYE</name>
<reference evidence="1 2" key="1">
    <citation type="submission" date="2018-02" db="EMBL/GenBank/DDBJ databases">
        <title>Draft genome of wild Prunus yedoensis var. nudiflora.</title>
        <authorList>
            <person name="Baek S."/>
            <person name="Kim J.-H."/>
            <person name="Choi K."/>
            <person name="Kim G.-B."/>
            <person name="Cho A."/>
            <person name="Jang H."/>
            <person name="Shin C.-H."/>
            <person name="Yu H.-J."/>
            <person name="Mun J.-H."/>
        </authorList>
    </citation>
    <scope>NUCLEOTIDE SEQUENCE [LARGE SCALE GENOMIC DNA]</scope>
    <source>
        <strain evidence="2">cv. Jeju island</strain>
        <tissue evidence="1">Leaf</tissue>
    </source>
</reference>
<gene>
    <name evidence="1" type="ORF">Pyn_15224</name>
</gene>
<comment type="caution">
    <text evidence="1">The sequence shown here is derived from an EMBL/GenBank/DDBJ whole genome shotgun (WGS) entry which is preliminary data.</text>
</comment>
<protein>
    <submittedName>
        <fullName evidence="1">Uncharacterized protein</fullName>
    </submittedName>
</protein>
<evidence type="ECO:0000313" key="2">
    <source>
        <dbReference type="Proteomes" id="UP000250321"/>
    </source>
</evidence>
<proteinExistence type="predicted"/>
<dbReference type="AlphaFoldDB" id="A0A314UHJ4"/>
<dbReference type="EMBL" id="PJQY01003501">
    <property type="protein sequence ID" value="PQM36947.1"/>
    <property type="molecule type" value="Genomic_DNA"/>
</dbReference>
<evidence type="ECO:0000313" key="1">
    <source>
        <dbReference type="EMBL" id="PQM36947.1"/>
    </source>
</evidence>
<keyword evidence="2" id="KW-1185">Reference proteome</keyword>
<sequence length="158" mass="17864">MSRNGDDALGNSLVTFTNENNNKLQIISSCLQINFRAWHERHVAWEQNYHGFSTLERESCGFLRRAEVLMEGKRGSKEVWWRALGIFAVSGSLTVTLSKLKQSAKVGEMGEMGKQSTKFFGFVSEREKACSLKVVGCVVLGRRGPIYSCWGLFFFKKP</sequence>
<organism evidence="1 2">
    <name type="scientific">Prunus yedoensis var. nudiflora</name>
    <dbReference type="NCBI Taxonomy" id="2094558"/>
    <lineage>
        <taxon>Eukaryota</taxon>
        <taxon>Viridiplantae</taxon>
        <taxon>Streptophyta</taxon>
        <taxon>Embryophyta</taxon>
        <taxon>Tracheophyta</taxon>
        <taxon>Spermatophyta</taxon>
        <taxon>Magnoliopsida</taxon>
        <taxon>eudicotyledons</taxon>
        <taxon>Gunneridae</taxon>
        <taxon>Pentapetalae</taxon>
        <taxon>rosids</taxon>
        <taxon>fabids</taxon>
        <taxon>Rosales</taxon>
        <taxon>Rosaceae</taxon>
        <taxon>Amygdaloideae</taxon>
        <taxon>Amygdaleae</taxon>
        <taxon>Prunus</taxon>
    </lineage>
</organism>